<dbReference type="InterPro" id="IPR015797">
    <property type="entry name" value="NUDIX_hydrolase-like_dom_sf"/>
</dbReference>
<dbReference type="SUPFAM" id="SSF55811">
    <property type="entry name" value="Nudix"/>
    <property type="match status" value="1"/>
</dbReference>
<comment type="caution">
    <text evidence="8">The sequence shown here is derived from an EMBL/GenBank/DDBJ whole genome shotgun (WGS) entry which is preliminary data.</text>
</comment>
<sequence>MYIEKIPKIFSEYSSIIGKDRYLNSAVLIPITVSNNEEYLLFEKRSVSVRQPGEISFPGGHFNPRLDKDFMDTAIRETVEELGIPKNKITVLGKLGTLVTPMGIIVETFVGKLDCQSLDELKFDSKEVDKTFLVPLNFFFSTQPEIYENQVQLHPFIVDENGNKIDLLPVRELGLPERYANPWKKGKHRVIVYRYQQEIIWGITAELVYELVNRLKNLNEK</sequence>
<evidence type="ECO:0000256" key="5">
    <source>
        <dbReference type="ARBA" id="ARBA00022842"/>
    </source>
</evidence>
<evidence type="ECO:0000259" key="7">
    <source>
        <dbReference type="PROSITE" id="PS51462"/>
    </source>
</evidence>
<dbReference type="InterPro" id="IPR000086">
    <property type="entry name" value="NUDIX_hydrolase_dom"/>
</dbReference>
<comment type="cofactor">
    <cofactor evidence="1">
        <name>Mn(2+)</name>
        <dbReference type="ChEBI" id="CHEBI:29035"/>
    </cofactor>
</comment>
<reference evidence="8" key="1">
    <citation type="journal article" date="2020" name="mSystems">
        <title>Genome- and Community-Level Interaction Insights into Carbon Utilization and Element Cycling Functions of Hydrothermarchaeota in Hydrothermal Sediment.</title>
        <authorList>
            <person name="Zhou Z."/>
            <person name="Liu Y."/>
            <person name="Xu W."/>
            <person name="Pan J."/>
            <person name="Luo Z.H."/>
            <person name="Li M."/>
        </authorList>
    </citation>
    <scope>NUCLEOTIDE SEQUENCE [LARGE SCALE GENOMIC DNA]</scope>
    <source>
        <strain evidence="8">SpSt-479</strain>
    </source>
</reference>
<dbReference type="PROSITE" id="PS51462">
    <property type="entry name" value="NUDIX"/>
    <property type="match status" value="1"/>
</dbReference>
<dbReference type="Gene3D" id="3.90.79.10">
    <property type="entry name" value="Nucleoside Triphosphate Pyrophosphohydrolase"/>
    <property type="match status" value="1"/>
</dbReference>
<evidence type="ECO:0000256" key="1">
    <source>
        <dbReference type="ARBA" id="ARBA00001936"/>
    </source>
</evidence>
<dbReference type="EMBL" id="DSUJ01000008">
    <property type="protein sequence ID" value="HFI91468.1"/>
    <property type="molecule type" value="Genomic_DNA"/>
</dbReference>
<dbReference type="Pfam" id="PF00293">
    <property type="entry name" value="NUDIX"/>
    <property type="match status" value="1"/>
</dbReference>
<keyword evidence="6" id="KW-0464">Manganese</keyword>
<evidence type="ECO:0000313" key="8">
    <source>
        <dbReference type="EMBL" id="HFI91468.1"/>
    </source>
</evidence>
<organism evidence="8">
    <name type="scientific">Ignavibacterium album</name>
    <dbReference type="NCBI Taxonomy" id="591197"/>
    <lineage>
        <taxon>Bacteria</taxon>
        <taxon>Pseudomonadati</taxon>
        <taxon>Ignavibacteriota</taxon>
        <taxon>Ignavibacteria</taxon>
        <taxon>Ignavibacteriales</taxon>
        <taxon>Ignavibacteriaceae</taxon>
        <taxon>Ignavibacterium</taxon>
    </lineage>
</organism>
<proteinExistence type="predicted"/>
<keyword evidence="3" id="KW-0479">Metal-binding</keyword>
<protein>
    <submittedName>
        <fullName evidence="8">CoA pyrophosphatase</fullName>
    </submittedName>
</protein>
<gene>
    <name evidence="8" type="ORF">ENS31_08075</name>
</gene>
<dbReference type="GO" id="GO:0010945">
    <property type="term" value="F:coenzyme A diphosphatase activity"/>
    <property type="evidence" value="ECO:0007669"/>
    <property type="project" value="InterPro"/>
</dbReference>
<feature type="domain" description="Nudix hydrolase" evidence="7">
    <location>
        <begin position="22"/>
        <end position="157"/>
    </location>
</feature>
<evidence type="ECO:0000256" key="2">
    <source>
        <dbReference type="ARBA" id="ARBA00001946"/>
    </source>
</evidence>
<dbReference type="CDD" id="cd03426">
    <property type="entry name" value="NUDIX_CoAse_Nudt7"/>
    <property type="match status" value="1"/>
</dbReference>
<dbReference type="PANTHER" id="PTHR12992:SF11">
    <property type="entry name" value="MITOCHONDRIAL COENZYME A DIPHOSPHATASE NUDT8"/>
    <property type="match status" value="1"/>
</dbReference>
<dbReference type="AlphaFoldDB" id="A0A7V2ZK62"/>
<keyword evidence="4" id="KW-0378">Hydrolase</keyword>
<keyword evidence="5" id="KW-0460">Magnesium</keyword>
<dbReference type="GO" id="GO:0046872">
    <property type="term" value="F:metal ion binding"/>
    <property type="evidence" value="ECO:0007669"/>
    <property type="project" value="UniProtKB-KW"/>
</dbReference>
<name>A0A7V2ZK62_9BACT</name>
<dbReference type="InterPro" id="IPR045121">
    <property type="entry name" value="CoAse"/>
</dbReference>
<dbReference type="PANTHER" id="PTHR12992">
    <property type="entry name" value="NUDIX HYDROLASE"/>
    <property type="match status" value="1"/>
</dbReference>
<comment type="cofactor">
    <cofactor evidence="2">
        <name>Mg(2+)</name>
        <dbReference type="ChEBI" id="CHEBI:18420"/>
    </cofactor>
</comment>
<evidence type="ECO:0000256" key="6">
    <source>
        <dbReference type="ARBA" id="ARBA00023211"/>
    </source>
</evidence>
<accession>A0A7V2ZK62</accession>
<evidence type="ECO:0000256" key="3">
    <source>
        <dbReference type="ARBA" id="ARBA00022723"/>
    </source>
</evidence>
<evidence type="ECO:0000256" key="4">
    <source>
        <dbReference type="ARBA" id="ARBA00022801"/>
    </source>
</evidence>